<dbReference type="Gene3D" id="3.90.180.10">
    <property type="entry name" value="Medium-chain alcohol dehydrogenases, catalytic domain"/>
    <property type="match status" value="1"/>
</dbReference>
<accession>A0A3N2BY99</accession>
<dbReference type="Gene3D" id="3.40.50.720">
    <property type="entry name" value="NAD(P)-binding Rossmann-like Domain"/>
    <property type="match status" value="1"/>
</dbReference>
<evidence type="ECO:0000313" key="2">
    <source>
        <dbReference type="EMBL" id="ROR80203.1"/>
    </source>
</evidence>
<sequence length="338" mass="34128">MGRAYLVEQVEHEGGKPTRTVDLRDLPDASLPDAAVIVDVEYSSINYKDALVLTGKPGVVRSFPMIAGIDLVGVVAASSDPAWTAGDRVALFGDGLSETRYGGLSERAKVRSDALVRVPDHVSSAQAAAIGTAGYTAALAVLALEHGSATSGAVRVGGLPVLVTGAGGGVGSIAIALLAAAGFEVAASTGRVDGLGDALRRLGATSIVDRAEFAEAGRPLGSQRWAGAVDSVGGQTLATVLSQVEYGGTVAACGLAGGSDLPTSVMPFILRGVTLAGVNSVEAPLPLRQAAWERVTTALDLSVLDTLTETVPLAEATDAAERVLAGSVHGRVVVDVRA</sequence>
<dbReference type="InterPro" id="IPR014188">
    <property type="entry name" value="Acrylyl-CoA_reductase_AcuI"/>
</dbReference>
<dbReference type="Pfam" id="PF08240">
    <property type="entry name" value="ADH_N"/>
    <property type="match status" value="1"/>
</dbReference>
<proteinExistence type="predicted"/>
<name>A0A3N2BY99_9MICO</name>
<dbReference type="InterPro" id="IPR036291">
    <property type="entry name" value="NAD(P)-bd_dom_sf"/>
</dbReference>
<dbReference type="NCBIfam" id="TIGR02823">
    <property type="entry name" value="oxido_YhdH"/>
    <property type="match status" value="1"/>
</dbReference>
<dbReference type="GO" id="GO:0043957">
    <property type="term" value="F:acryloyl-CoA reductase (NADPH) activity"/>
    <property type="evidence" value="ECO:0007669"/>
    <property type="project" value="TreeGrafter"/>
</dbReference>
<dbReference type="SMART" id="SM00829">
    <property type="entry name" value="PKS_ER"/>
    <property type="match status" value="1"/>
</dbReference>
<dbReference type="SUPFAM" id="SSF50129">
    <property type="entry name" value="GroES-like"/>
    <property type="match status" value="1"/>
</dbReference>
<dbReference type="EMBL" id="RKHL01000001">
    <property type="protein sequence ID" value="ROR80203.1"/>
    <property type="molecule type" value="Genomic_DNA"/>
</dbReference>
<dbReference type="AlphaFoldDB" id="A0A3N2BY99"/>
<dbReference type="PANTHER" id="PTHR43677:SF1">
    <property type="entry name" value="ACRYLYL-COA REDUCTASE ACUI-RELATED"/>
    <property type="match status" value="1"/>
</dbReference>
<dbReference type="RefSeq" id="WP_085514296.1">
    <property type="nucleotide sequence ID" value="NZ_FXAP01000008.1"/>
</dbReference>
<dbReference type="Pfam" id="PF00107">
    <property type="entry name" value="ADH_zinc_N"/>
    <property type="match status" value="1"/>
</dbReference>
<gene>
    <name evidence="2" type="ORF">EDD42_0240</name>
</gene>
<dbReference type="InterPro" id="IPR051397">
    <property type="entry name" value="Zn-ADH-like_protein"/>
</dbReference>
<protein>
    <submittedName>
        <fullName evidence="2">Acrylyl-CoA reductase (NADPH)</fullName>
    </submittedName>
</protein>
<reference evidence="2 3" key="1">
    <citation type="submission" date="2018-11" db="EMBL/GenBank/DDBJ databases">
        <title>Sequencing the genomes of 1000 actinobacteria strains.</title>
        <authorList>
            <person name="Klenk H.-P."/>
        </authorList>
    </citation>
    <scope>NUCLEOTIDE SEQUENCE [LARGE SCALE GENOMIC DNA]</scope>
    <source>
        <strain evidence="2 3">DSM 14012</strain>
    </source>
</reference>
<comment type="caution">
    <text evidence="2">The sequence shown here is derived from an EMBL/GenBank/DDBJ whole genome shotgun (WGS) entry which is preliminary data.</text>
</comment>
<dbReference type="CDD" id="cd08288">
    <property type="entry name" value="MDR_yhdh"/>
    <property type="match status" value="1"/>
</dbReference>
<evidence type="ECO:0000259" key="1">
    <source>
        <dbReference type="SMART" id="SM00829"/>
    </source>
</evidence>
<evidence type="ECO:0000313" key="3">
    <source>
        <dbReference type="Proteomes" id="UP000266915"/>
    </source>
</evidence>
<keyword evidence="3" id="KW-1185">Reference proteome</keyword>
<dbReference type="InterPro" id="IPR013149">
    <property type="entry name" value="ADH-like_C"/>
</dbReference>
<dbReference type="InterPro" id="IPR020843">
    <property type="entry name" value="ER"/>
</dbReference>
<dbReference type="InterPro" id="IPR013154">
    <property type="entry name" value="ADH-like_N"/>
</dbReference>
<dbReference type="SUPFAM" id="SSF51735">
    <property type="entry name" value="NAD(P)-binding Rossmann-fold domains"/>
    <property type="match status" value="1"/>
</dbReference>
<dbReference type="Proteomes" id="UP000266915">
    <property type="component" value="Unassembled WGS sequence"/>
</dbReference>
<feature type="domain" description="Enoyl reductase (ER)" evidence="1">
    <location>
        <begin position="16"/>
        <end position="334"/>
    </location>
</feature>
<dbReference type="PANTHER" id="PTHR43677">
    <property type="entry name" value="SHORT-CHAIN DEHYDROGENASE/REDUCTASE"/>
    <property type="match status" value="1"/>
</dbReference>
<organism evidence="2 3">
    <name type="scientific">Plantibacter flavus</name>
    <dbReference type="NCBI Taxonomy" id="150123"/>
    <lineage>
        <taxon>Bacteria</taxon>
        <taxon>Bacillati</taxon>
        <taxon>Actinomycetota</taxon>
        <taxon>Actinomycetes</taxon>
        <taxon>Micrococcales</taxon>
        <taxon>Microbacteriaceae</taxon>
        <taxon>Plantibacter</taxon>
    </lineage>
</organism>
<dbReference type="InterPro" id="IPR011032">
    <property type="entry name" value="GroES-like_sf"/>
</dbReference>